<dbReference type="OrthoDB" id="8123891at2759"/>
<protein>
    <recommendedName>
        <fullName evidence="4">Pre-C2HC domain-containing protein</fullName>
    </recommendedName>
</protein>
<reference evidence="2" key="1">
    <citation type="submission" date="2020-07" db="EMBL/GenBank/DDBJ databases">
        <title>Multicomponent nature underlies the extraordinary mechanical properties of spider dragline silk.</title>
        <authorList>
            <person name="Kono N."/>
            <person name="Nakamura H."/>
            <person name="Mori M."/>
            <person name="Yoshida Y."/>
            <person name="Ohtoshi R."/>
            <person name="Malay A.D."/>
            <person name="Moran D.A.P."/>
            <person name="Tomita M."/>
            <person name="Numata K."/>
            <person name="Arakawa K."/>
        </authorList>
    </citation>
    <scope>NUCLEOTIDE SEQUENCE</scope>
</reference>
<dbReference type="EMBL" id="BMAO01026131">
    <property type="protein sequence ID" value="GFR07233.1"/>
    <property type="molecule type" value="Genomic_DNA"/>
</dbReference>
<dbReference type="AlphaFoldDB" id="A0A8X6GN60"/>
<sequence length="250" mass="28164">MAETYIQPPKFIPNTEEYPALPGTSQEVNTQKPKPKNKAPELQRTYPTSTNKLTGEYIKISTENMDDHRKITAYLKSIKEQFFVLNPPPSSRAQKIVIEGLPVSTDIADIKTDLESQGYSIEKVAQLTKTKTKFPLPIFMVETKKLPDSPDILKELTKCCYMKREPLGGSKSAISETEAPKTHTEKPAPSVPRNNNNNNDENFTFMDVMKEIKNLFKEFPYLIELAAWGSESYPGMRTEFVCALSSCATS</sequence>
<organism evidence="2 3">
    <name type="scientific">Trichonephila clavata</name>
    <name type="common">Joro spider</name>
    <name type="synonym">Nephila clavata</name>
    <dbReference type="NCBI Taxonomy" id="2740835"/>
    <lineage>
        <taxon>Eukaryota</taxon>
        <taxon>Metazoa</taxon>
        <taxon>Ecdysozoa</taxon>
        <taxon>Arthropoda</taxon>
        <taxon>Chelicerata</taxon>
        <taxon>Arachnida</taxon>
        <taxon>Araneae</taxon>
        <taxon>Araneomorphae</taxon>
        <taxon>Entelegynae</taxon>
        <taxon>Araneoidea</taxon>
        <taxon>Nephilidae</taxon>
        <taxon>Trichonephila</taxon>
    </lineage>
</organism>
<feature type="region of interest" description="Disordered" evidence="1">
    <location>
        <begin position="1"/>
        <end position="48"/>
    </location>
</feature>
<name>A0A8X6GN60_TRICU</name>
<evidence type="ECO:0000313" key="3">
    <source>
        <dbReference type="Proteomes" id="UP000887116"/>
    </source>
</evidence>
<evidence type="ECO:0000313" key="2">
    <source>
        <dbReference type="EMBL" id="GFR07233.1"/>
    </source>
</evidence>
<gene>
    <name evidence="2" type="ORF">TNCT_699701</name>
</gene>
<proteinExistence type="predicted"/>
<evidence type="ECO:0008006" key="4">
    <source>
        <dbReference type="Google" id="ProtNLM"/>
    </source>
</evidence>
<keyword evidence="3" id="KW-1185">Reference proteome</keyword>
<feature type="region of interest" description="Disordered" evidence="1">
    <location>
        <begin position="170"/>
        <end position="199"/>
    </location>
</feature>
<comment type="caution">
    <text evidence="2">The sequence shown here is derived from an EMBL/GenBank/DDBJ whole genome shotgun (WGS) entry which is preliminary data.</text>
</comment>
<accession>A0A8X6GN60</accession>
<evidence type="ECO:0000256" key="1">
    <source>
        <dbReference type="SAM" id="MobiDB-lite"/>
    </source>
</evidence>
<feature type="compositionally biased region" description="Polar residues" evidence="1">
    <location>
        <begin position="23"/>
        <end position="32"/>
    </location>
</feature>
<dbReference type="Proteomes" id="UP000887116">
    <property type="component" value="Unassembled WGS sequence"/>
</dbReference>